<dbReference type="RefSeq" id="WP_216569821.1">
    <property type="nucleotide sequence ID" value="NZ_JAHLOQ010000022.1"/>
</dbReference>
<dbReference type="GO" id="GO:0016746">
    <property type="term" value="F:acyltransferase activity"/>
    <property type="evidence" value="ECO:0007669"/>
    <property type="project" value="UniProtKB-KW"/>
</dbReference>
<feature type="transmembrane region" description="Helical" evidence="7">
    <location>
        <begin position="196"/>
        <end position="212"/>
    </location>
</feature>
<evidence type="ECO:0000256" key="5">
    <source>
        <dbReference type="ARBA" id="ARBA00022989"/>
    </source>
</evidence>
<evidence type="ECO:0000256" key="1">
    <source>
        <dbReference type="ARBA" id="ARBA00004651"/>
    </source>
</evidence>
<reference evidence="9 10" key="1">
    <citation type="submission" date="2021-06" db="EMBL/GenBank/DDBJ databases">
        <authorList>
            <person name="Sun Q."/>
            <person name="Li D."/>
        </authorList>
    </citation>
    <scope>NUCLEOTIDE SEQUENCE [LARGE SCALE GENOMIC DNA]</scope>
    <source>
        <strain evidence="9 10">N19</strain>
    </source>
</reference>
<dbReference type="Proteomes" id="UP001196301">
    <property type="component" value="Unassembled WGS sequence"/>
</dbReference>
<evidence type="ECO:0000256" key="6">
    <source>
        <dbReference type="ARBA" id="ARBA00023136"/>
    </source>
</evidence>
<dbReference type="PANTHER" id="PTHR40074">
    <property type="entry name" value="O-ACETYLTRANSFERASE WECH"/>
    <property type="match status" value="1"/>
</dbReference>
<evidence type="ECO:0000259" key="8">
    <source>
        <dbReference type="Pfam" id="PF01757"/>
    </source>
</evidence>
<comment type="subcellular location">
    <subcellularLocation>
        <location evidence="1">Cell membrane</location>
        <topology evidence="1">Multi-pass membrane protein</topology>
    </subcellularLocation>
</comment>
<name>A0ABS6DZ77_9FIRM</name>
<keyword evidence="3" id="KW-1003">Cell membrane</keyword>
<feature type="transmembrane region" description="Helical" evidence="7">
    <location>
        <begin position="142"/>
        <end position="161"/>
    </location>
</feature>
<feature type="transmembrane region" description="Helical" evidence="7">
    <location>
        <begin position="315"/>
        <end position="336"/>
    </location>
</feature>
<proteinExistence type="inferred from homology"/>
<feature type="transmembrane region" description="Helical" evidence="7">
    <location>
        <begin position="280"/>
        <end position="299"/>
    </location>
</feature>
<keyword evidence="6 7" id="KW-0472">Membrane</keyword>
<evidence type="ECO:0000256" key="7">
    <source>
        <dbReference type="SAM" id="Phobius"/>
    </source>
</evidence>
<organism evidence="9 10">
    <name type="scientific">Intestinibacter bartlettii</name>
    <dbReference type="NCBI Taxonomy" id="261299"/>
    <lineage>
        <taxon>Bacteria</taxon>
        <taxon>Bacillati</taxon>
        <taxon>Bacillota</taxon>
        <taxon>Clostridia</taxon>
        <taxon>Peptostreptococcales</taxon>
        <taxon>Peptostreptococcaceae</taxon>
        <taxon>Intestinibacter</taxon>
    </lineage>
</organism>
<feature type="transmembrane region" description="Helical" evidence="7">
    <location>
        <begin position="249"/>
        <end position="268"/>
    </location>
</feature>
<evidence type="ECO:0000256" key="2">
    <source>
        <dbReference type="ARBA" id="ARBA00007400"/>
    </source>
</evidence>
<evidence type="ECO:0000256" key="4">
    <source>
        <dbReference type="ARBA" id="ARBA00022692"/>
    </source>
</evidence>
<dbReference type="EMBL" id="JAHLOQ010000022">
    <property type="protein sequence ID" value="MBU5336542.1"/>
    <property type="molecule type" value="Genomic_DNA"/>
</dbReference>
<comment type="caution">
    <text evidence="9">The sequence shown here is derived from an EMBL/GenBank/DDBJ whole genome shotgun (WGS) entry which is preliminary data.</text>
</comment>
<keyword evidence="9" id="KW-0012">Acyltransferase</keyword>
<keyword evidence="4 7" id="KW-0812">Transmembrane</keyword>
<feature type="transmembrane region" description="Helical" evidence="7">
    <location>
        <begin position="168"/>
        <end position="190"/>
    </location>
</feature>
<feature type="transmembrane region" description="Helical" evidence="7">
    <location>
        <begin position="87"/>
        <end position="105"/>
    </location>
</feature>
<feature type="domain" description="Acyltransferase 3" evidence="8">
    <location>
        <begin position="17"/>
        <end position="333"/>
    </location>
</feature>
<keyword evidence="5 7" id="KW-1133">Transmembrane helix</keyword>
<dbReference type="Pfam" id="PF01757">
    <property type="entry name" value="Acyl_transf_3"/>
    <property type="match status" value="1"/>
</dbReference>
<keyword evidence="9" id="KW-0808">Transferase</keyword>
<protein>
    <submittedName>
        <fullName evidence="9">Acyltransferase</fullName>
    </submittedName>
</protein>
<evidence type="ECO:0000313" key="10">
    <source>
        <dbReference type="Proteomes" id="UP001196301"/>
    </source>
</evidence>
<feature type="transmembrane region" description="Helical" evidence="7">
    <location>
        <begin position="224"/>
        <end position="243"/>
    </location>
</feature>
<evidence type="ECO:0000256" key="3">
    <source>
        <dbReference type="ARBA" id="ARBA00022475"/>
    </source>
</evidence>
<dbReference type="InterPro" id="IPR002656">
    <property type="entry name" value="Acyl_transf_3_dom"/>
</dbReference>
<comment type="similarity">
    <text evidence="2">Belongs to the acyltransferase 3 family.</text>
</comment>
<accession>A0ABS6DZ77</accession>
<keyword evidence="10" id="KW-1185">Reference proteome</keyword>
<gene>
    <name evidence="9" type="ORF">KQI20_08835</name>
</gene>
<feature type="transmembrane region" description="Helical" evidence="7">
    <location>
        <begin position="40"/>
        <end position="66"/>
    </location>
</feature>
<evidence type="ECO:0000313" key="9">
    <source>
        <dbReference type="EMBL" id="MBU5336542.1"/>
    </source>
</evidence>
<sequence length="351" mass="40762">MDKYISNKIKNVSLFMTFFVVLLHSNNLEAAKDIVSVNSIVQNFIGQGIVRIAVPTFFLISGYLFFYNFTPTKEKWKYKFKSRFHSLFIPYVIWCTGWLVILYVVELVPAGRALFSDRIIADYSLKELFVNTYVYPLPYQFWYIRSLMLDVILAPVFYYVIKSLGKKSLPIFVIIWFLYPISEMFGGVWILQIFNYPFMLFGIGAALAINKVDLHFKSIEDKHIAIFGLVYILACAVRAALMYTDLPLLDFAENVVILFGVPFMWLIYDKMSNIKNKKISIAKYGIFIYFFHIPFQSILKKICFKVLPASELSSLAVFFVAPVITIIVCVLVAMFLRRFMNRFYMVLTGGR</sequence>
<dbReference type="PANTHER" id="PTHR40074:SF2">
    <property type="entry name" value="O-ACETYLTRANSFERASE WECH"/>
    <property type="match status" value="1"/>
</dbReference>